<gene>
    <name evidence="1" type="primary">rimI</name>
    <name evidence="1" type="ORF">FRZ06_13850</name>
</gene>
<keyword evidence="2" id="KW-1185">Reference proteome</keyword>
<dbReference type="Proteomes" id="UP000594014">
    <property type="component" value="Chromosome"/>
</dbReference>
<evidence type="ECO:0000313" key="1">
    <source>
        <dbReference type="EMBL" id="QOX64350.1"/>
    </source>
</evidence>
<protein>
    <submittedName>
        <fullName evidence="1">Ribosomal-protein-alanine N-acetyltransferase</fullName>
    </submittedName>
</protein>
<proteinExistence type="predicted"/>
<accession>A0ACD1ADX2</accession>
<evidence type="ECO:0000313" key="2">
    <source>
        <dbReference type="Proteomes" id="UP000594014"/>
    </source>
</evidence>
<dbReference type="EMBL" id="CP042469">
    <property type="protein sequence ID" value="QOX64350.1"/>
    <property type="molecule type" value="Genomic_DNA"/>
</dbReference>
<reference evidence="1" key="1">
    <citation type="submission" date="2019-08" db="EMBL/GenBank/DDBJ databases">
        <title>Genome sequence of Clostridiales bacterium MT110.</title>
        <authorList>
            <person name="Cao J."/>
        </authorList>
    </citation>
    <scope>NUCLEOTIDE SEQUENCE</scope>
    <source>
        <strain evidence="1">MT110</strain>
    </source>
</reference>
<organism evidence="1 2">
    <name type="scientific">Anoxybacterium hadale</name>
    <dbReference type="NCBI Taxonomy" id="3408580"/>
    <lineage>
        <taxon>Bacteria</taxon>
        <taxon>Bacillati</taxon>
        <taxon>Bacillota</taxon>
        <taxon>Clostridia</taxon>
        <taxon>Peptostreptococcales</taxon>
        <taxon>Anaerovoracaceae</taxon>
        <taxon>Anoxybacterium</taxon>
    </lineage>
</organism>
<sequence length="148" mass="16902">MNLIIRQAEEKDIKPMALMDVLCFSAPWSETSFEKEIRENHLAFYIVAEVDGILAGYAGLWCIVDEGHITNVAVHPDWRRRHIGEALVSVLLEHTIANGIKSHTLEVRASNEPAISLYRKFGFEPAGTRKNYYEDNGEDAIIMWRMVE</sequence>
<name>A0ACD1ADX2_9FIRM</name>